<comment type="caution">
    <text evidence="1">The sequence shown here is derived from an EMBL/GenBank/DDBJ whole genome shotgun (WGS) entry which is preliminary data.</text>
</comment>
<dbReference type="PANTHER" id="PTHR12195">
    <property type="entry name" value="CYTOPLASMIC FMR1-INTERACTING PROTEIN-RELATED"/>
    <property type="match status" value="1"/>
</dbReference>
<proteinExistence type="predicted"/>
<protein>
    <submittedName>
        <fullName evidence="1">Uncharacterized protein</fullName>
    </submittedName>
</protein>
<name>A0A427AHD8_ENSVE</name>
<dbReference type="Pfam" id="PF05994">
    <property type="entry name" value="FragX_IP"/>
    <property type="match status" value="1"/>
</dbReference>
<evidence type="ECO:0000313" key="2">
    <source>
        <dbReference type="Proteomes" id="UP000287651"/>
    </source>
</evidence>
<dbReference type="EMBL" id="AMZH03002419">
    <property type="protein sequence ID" value="RRT75634.1"/>
    <property type="molecule type" value="Genomic_DNA"/>
</dbReference>
<sequence>MMEHCDTLIADALWETIHAEVQDFVQDRLDTMLRTTFRKKKDLSRLLSDMRTLSADWMANTSKAEPELHSLHQENEETKQGAFYPRPVAPTAAQVHCLQFLICELVSGGNLRKPGGLFGNSGSGISVEDLKQLETFFYKLRFFLHIIDYKATICTLTDLGFLWFREFYLESSRVIQFPIDCSLPWMLVDHVIESQDAGLFESILMPFDIYNDSAQHALTVLKQRFLYDEIEAEVDLCFDQLVNKLHEIIFSYYKSFAASVLLDQSFLSACDDAYNYSAKPMRFNKIFKLRRIKVLGRTINLRSLITQRMNRLFRENIDFLFDHFESQDICAVVELQKLLDVLKLTHQFLCQDLELDSFTMMLNEIQENLSLVSFSSRLSSQIWAEMQNDFLPNFILCNTTQRFIRSAKGPCQAYEKETVPSGKPYLYCGSQDLNLAYQSLATLYSEFFGIPHMFAIAQLLGPRSLPWIVRALLDHISSKVILKKNEGMHLCWHSKLL</sequence>
<dbReference type="AlphaFoldDB" id="A0A427AHD8"/>
<dbReference type="PIRSF" id="PIRSF008153">
    <property type="entry name" value="FMR1_interacting"/>
    <property type="match status" value="1"/>
</dbReference>
<dbReference type="InterPro" id="IPR008081">
    <property type="entry name" value="Cytoplasmic_FMR1-int"/>
</dbReference>
<dbReference type="Proteomes" id="UP000287651">
    <property type="component" value="Unassembled WGS sequence"/>
</dbReference>
<dbReference type="GO" id="GO:0031267">
    <property type="term" value="F:small GTPase binding"/>
    <property type="evidence" value="ECO:0007669"/>
    <property type="project" value="InterPro"/>
</dbReference>
<reference evidence="1 2" key="1">
    <citation type="journal article" date="2014" name="Agronomy (Basel)">
        <title>A Draft Genome Sequence for Ensete ventricosum, the Drought-Tolerant Tree Against Hunger.</title>
        <authorList>
            <person name="Harrison J."/>
            <person name="Moore K.A."/>
            <person name="Paszkiewicz K."/>
            <person name="Jones T."/>
            <person name="Grant M."/>
            <person name="Ambacheew D."/>
            <person name="Muzemil S."/>
            <person name="Studholme D.J."/>
        </authorList>
    </citation>
    <scope>NUCLEOTIDE SEQUENCE [LARGE SCALE GENOMIC DNA]</scope>
</reference>
<gene>
    <name evidence="1" type="ORF">B296_00031034</name>
</gene>
<evidence type="ECO:0000313" key="1">
    <source>
        <dbReference type="EMBL" id="RRT75634.1"/>
    </source>
</evidence>
<accession>A0A427AHD8</accession>
<dbReference type="PRINTS" id="PR01698">
    <property type="entry name" value="CYTOFMRPINTP"/>
</dbReference>
<organism evidence="1 2">
    <name type="scientific">Ensete ventricosum</name>
    <name type="common">Abyssinian banana</name>
    <name type="synonym">Musa ensete</name>
    <dbReference type="NCBI Taxonomy" id="4639"/>
    <lineage>
        <taxon>Eukaryota</taxon>
        <taxon>Viridiplantae</taxon>
        <taxon>Streptophyta</taxon>
        <taxon>Embryophyta</taxon>
        <taxon>Tracheophyta</taxon>
        <taxon>Spermatophyta</taxon>
        <taxon>Magnoliopsida</taxon>
        <taxon>Liliopsida</taxon>
        <taxon>Zingiberales</taxon>
        <taxon>Musaceae</taxon>
        <taxon>Ensete</taxon>
    </lineage>
</organism>
<dbReference type="GO" id="GO:0030833">
    <property type="term" value="P:regulation of actin filament polymerization"/>
    <property type="evidence" value="ECO:0007669"/>
    <property type="project" value="InterPro"/>
</dbReference>